<dbReference type="GO" id="GO:0022857">
    <property type="term" value="F:transmembrane transporter activity"/>
    <property type="evidence" value="ECO:0007669"/>
    <property type="project" value="InterPro"/>
</dbReference>
<reference evidence="11 12" key="1">
    <citation type="submission" date="2019-11" db="EMBL/GenBank/DDBJ databases">
        <authorList>
            <person name="Holert J."/>
        </authorList>
    </citation>
    <scope>NUCLEOTIDE SEQUENCE [LARGE SCALE GENOMIC DNA]</scope>
    <source>
        <strain evidence="10">BC3_2A</strain>
        <strain evidence="9">SB11_1A</strain>
    </source>
</reference>
<keyword evidence="3" id="KW-1003">Cell membrane</keyword>
<dbReference type="EMBL" id="CACSIK010000001">
    <property type="protein sequence ID" value="CAA0094773.1"/>
    <property type="molecule type" value="Genomic_DNA"/>
</dbReference>
<dbReference type="AlphaFoldDB" id="A0A5S9Q629"/>
<evidence type="ECO:0000256" key="1">
    <source>
        <dbReference type="ARBA" id="ARBA00004162"/>
    </source>
</evidence>
<dbReference type="EMBL" id="CACSIM010000004">
    <property type="protein sequence ID" value="CAA0112678.1"/>
    <property type="molecule type" value="Genomic_DNA"/>
</dbReference>
<dbReference type="PANTHER" id="PTHR30558">
    <property type="entry name" value="EXBD MEMBRANE COMPONENT OF PMF-DRIVEN MACROMOLECULE IMPORT SYSTEM"/>
    <property type="match status" value="1"/>
</dbReference>
<keyword evidence="4 7" id="KW-0812">Transmembrane</keyword>
<dbReference type="InterPro" id="IPR003400">
    <property type="entry name" value="ExbD"/>
</dbReference>
<accession>A0A5S9Q629</accession>
<evidence type="ECO:0000256" key="7">
    <source>
        <dbReference type="RuleBase" id="RU003879"/>
    </source>
</evidence>
<dbReference type="Proteomes" id="UP000439591">
    <property type="component" value="Unassembled WGS sequence"/>
</dbReference>
<evidence type="ECO:0000256" key="8">
    <source>
        <dbReference type="SAM" id="Phobius"/>
    </source>
</evidence>
<sequence length="187" mass="20610">MTSIFPSEPGYDEVDCRRSRRTRRLKRKLKSNSDEELNIVSMIDVFAVMVFFLLVGSSISASKLHTLNLTIPVASNSPAESDDDFHLAVSLYADKVVVSQEGEENSIKFVNGQVDATALLDSLKEIKAQHPEEERVSLLVEDKVSYEQIIRVMDVLRMPVSSSDASAETALFPGISMGDAAVDLNTD</sequence>
<evidence type="ECO:0000313" key="10">
    <source>
        <dbReference type="EMBL" id="CAA0112678.1"/>
    </source>
</evidence>
<dbReference type="RefSeq" id="WP_159269151.1">
    <property type="nucleotide sequence ID" value="NZ_CACSIK010000001.1"/>
</dbReference>
<dbReference type="Pfam" id="PF02472">
    <property type="entry name" value="ExbD"/>
    <property type="match status" value="1"/>
</dbReference>
<protein>
    <recommendedName>
        <fullName evidence="13">Biopolymer transporter ExbD</fullName>
    </recommendedName>
</protein>
<dbReference type="OrthoDB" id="5741126at2"/>
<evidence type="ECO:0000256" key="2">
    <source>
        <dbReference type="ARBA" id="ARBA00005811"/>
    </source>
</evidence>
<name>A0A5S9Q629_9GAMM</name>
<comment type="subcellular location">
    <subcellularLocation>
        <location evidence="1">Cell membrane</location>
        <topology evidence="1">Single-pass membrane protein</topology>
    </subcellularLocation>
    <subcellularLocation>
        <location evidence="7">Cell membrane</location>
        <topology evidence="7">Single-pass type II membrane protein</topology>
    </subcellularLocation>
</comment>
<keyword evidence="6 8" id="KW-0472">Membrane</keyword>
<evidence type="ECO:0000256" key="6">
    <source>
        <dbReference type="ARBA" id="ARBA00023136"/>
    </source>
</evidence>
<keyword evidence="5 8" id="KW-1133">Transmembrane helix</keyword>
<organism evidence="10 12">
    <name type="scientific">Zhongshania aliphaticivorans</name>
    <dbReference type="NCBI Taxonomy" id="1470434"/>
    <lineage>
        <taxon>Bacteria</taxon>
        <taxon>Pseudomonadati</taxon>
        <taxon>Pseudomonadota</taxon>
        <taxon>Gammaproteobacteria</taxon>
        <taxon>Cellvibrionales</taxon>
        <taxon>Spongiibacteraceae</taxon>
        <taxon>Zhongshania</taxon>
    </lineage>
</organism>
<keyword evidence="11" id="KW-1185">Reference proteome</keyword>
<evidence type="ECO:0000256" key="5">
    <source>
        <dbReference type="ARBA" id="ARBA00022989"/>
    </source>
</evidence>
<keyword evidence="7" id="KW-0653">Protein transport</keyword>
<evidence type="ECO:0000313" key="9">
    <source>
        <dbReference type="EMBL" id="CAA0094773.1"/>
    </source>
</evidence>
<evidence type="ECO:0000313" key="11">
    <source>
        <dbReference type="Proteomes" id="UP000435877"/>
    </source>
</evidence>
<feature type="transmembrane region" description="Helical" evidence="8">
    <location>
        <begin position="37"/>
        <end position="55"/>
    </location>
</feature>
<dbReference type="GO" id="GO:0005886">
    <property type="term" value="C:plasma membrane"/>
    <property type="evidence" value="ECO:0007669"/>
    <property type="project" value="UniProtKB-SubCell"/>
</dbReference>
<dbReference type="GO" id="GO:0015031">
    <property type="term" value="P:protein transport"/>
    <property type="evidence" value="ECO:0007669"/>
    <property type="project" value="UniProtKB-KW"/>
</dbReference>
<evidence type="ECO:0008006" key="13">
    <source>
        <dbReference type="Google" id="ProtNLM"/>
    </source>
</evidence>
<evidence type="ECO:0000256" key="4">
    <source>
        <dbReference type="ARBA" id="ARBA00022692"/>
    </source>
</evidence>
<dbReference type="Proteomes" id="UP000435877">
    <property type="component" value="Unassembled WGS sequence"/>
</dbReference>
<comment type="similarity">
    <text evidence="2 7">Belongs to the ExbD/TolR family.</text>
</comment>
<gene>
    <name evidence="9" type="ORF">IHBHHGIJ_02635</name>
    <name evidence="10" type="ORF">KFEGEMFD_02822</name>
</gene>
<evidence type="ECO:0000313" key="12">
    <source>
        <dbReference type="Proteomes" id="UP000439591"/>
    </source>
</evidence>
<keyword evidence="7" id="KW-0813">Transport</keyword>
<proteinExistence type="inferred from homology"/>
<evidence type="ECO:0000256" key="3">
    <source>
        <dbReference type="ARBA" id="ARBA00022475"/>
    </source>
</evidence>